<feature type="domain" description="DNA mismatch repair protein S5" evidence="7">
    <location>
        <begin position="211"/>
        <end position="329"/>
    </location>
</feature>
<evidence type="ECO:0000256" key="3">
    <source>
        <dbReference type="ARBA" id="ARBA00022763"/>
    </source>
</evidence>
<dbReference type="InterPro" id="IPR013507">
    <property type="entry name" value="DNA_mismatch_S5_2-like"/>
</dbReference>
<dbReference type="SUPFAM" id="SSF54211">
    <property type="entry name" value="Ribosomal protein S5 domain 2-like"/>
    <property type="match status" value="1"/>
</dbReference>
<dbReference type="InterPro" id="IPR014762">
    <property type="entry name" value="DNA_mismatch_repair_CS"/>
</dbReference>
<dbReference type="InterPro" id="IPR014721">
    <property type="entry name" value="Ribsml_uS5_D2-typ_fold_subgr"/>
</dbReference>
<evidence type="ECO:0000313" key="9">
    <source>
        <dbReference type="Proteomes" id="UP000245137"/>
    </source>
</evidence>
<keyword evidence="9" id="KW-1185">Reference proteome</keyword>
<dbReference type="SMART" id="SM00853">
    <property type="entry name" value="MutL_C"/>
    <property type="match status" value="1"/>
</dbReference>
<dbReference type="CDD" id="cd00782">
    <property type="entry name" value="MutL_Trans"/>
    <property type="match status" value="1"/>
</dbReference>
<dbReference type="NCBIfam" id="NF000953">
    <property type="entry name" value="PRK00095.2-4"/>
    <property type="match status" value="1"/>
</dbReference>
<gene>
    <name evidence="5" type="primary">mutL</name>
    <name evidence="8" type="ORF">C5689_08845</name>
</gene>
<dbReference type="Gene3D" id="3.30.1540.20">
    <property type="entry name" value="MutL, C-terminal domain, dimerisation subdomain"/>
    <property type="match status" value="1"/>
</dbReference>
<dbReference type="GO" id="GO:0004519">
    <property type="term" value="F:endonuclease activity"/>
    <property type="evidence" value="ECO:0007669"/>
    <property type="project" value="UniProtKB-KW"/>
</dbReference>
<keyword evidence="3 5" id="KW-0227">DNA damage</keyword>
<evidence type="ECO:0000259" key="7">
    <source>
        <dbReference type="SMART" id="SM01340"/>
    </source>
</evidence>
<evidence type="ECO:0000313" key="8">
    <source>
        <dbReference type="EMBL" id="PWB94211.1"/>
    </source>
</evidence>
<dbReference type="GO" id="GO:0005524">
    <property type="term" value="F:ATP binding"/>
    <property type="evidence" value="ECO:0007669"/>
    <property type="project" value="InterPro"/>
</dbReference>
<dbReference type="Proteomes" id="UP000245137">
    <property type="component" value="Unassembled WGS sequence"/>
</dbReference>
<dbReference type="Gene3D" id="3.30.1370.100">
    <property type="entry name" value="MutL, C-terminal domain, regulatory subdomain"/>
    <property type="match status" value="1"/>
</dbReference>
<organism evidence="8 9">
    <name type="scientific">Methylosinus sporium</name>
    <dbReference type="NCBI Taxonomy" id="428"/>
    <lineage>
        <taxon>Bacteria</taxon>
        <taxon>Pseudomonadati</taxon>
        <taxon>Pseudomonadota</taxon>
        <taxon>Alphaproteobacteria</taxon>
        <taxon>Hyphomicrobiales</taxon>
        <taxon>Methylocystaceae</taxon>
        <taxon>Methylosinus</taxon>
    </lineage>
</organism>
<reference evidence="8 9" key="1">
    <citation type="journal article" date="2018" name="Appl. Microbiol. Biotechnol.">
        <title>Co-cultivation of the strictly anaerobic methanogen Methanosarcina barkeri with aerobic methanotrophs in an oxygen-limited membrane bioreactor.</title>
        <authorList>
            <person name="In 't Zandt M.H."/>
            <person name="van den Bosch T.J.M."/>
            <person name="Rijkers R."/>
            <person name="van Kessel M.A.H.J."/>
            <person name="Jetten M.S.M."/>
            <person name="Welte C.U."/>
        </authorList>
    </citation>
    <scope>NUCLEOTIDE SEQUENCE [LARGE SCALE GENOMIC DNA]</scope>
    <source>
        <strain evidence="8 9">DSM 17706</strain>
    </source>
</reference>
<dbReference type="GO" id="GO:0006298">
    <property type="term" value="P:mismatch repair"/>
    <property type="evidence" value="ECO:0007669"/>
    <property type="project" value="UniProtKB-UniRule"/>
</dbReference>
<dbReference type="NCBIfam" id="TIGR00585">
    <property type="entry name" value="mutl"/>
    <property type="match status" value="1"/>
</dbReference>
<keyword evidence="8" id="KW-0378">Hydrolase</keyword>
<dbReference type="InterPro" id="IPR038973">
    <property type="entry name" value="MutL/Mlh/Pms-like"/>
</dbReference>
<dbReference type="FunFam" id="3.30.565.10:FF:000003">
    <property type="entry name" value="DNA mismatch repair endonuclease MutL"/>
    <property type="match status" value="1"/>
</dbReference>
<comment type="function">
    <text evidence="5">This protein is involved in the repair of mismatches in DNA. It is required for dam-dependent methyl-directed DNA mismatch repair. May act as a 'molecular matchmaker', a protein that promotes the formation of a stable complex between two or more DNA-binding proteins in an ATP-dependent manner without itself being part of a final effector complex.</text>
</comment>
<evidence type="ECO:0000256" key="4">
    <source>
        <dbReference type="ARBA" id="ARBA00023204"/>
    </source>
</evidence>
<dbReference type="PANTHER" id="PTHR10073:SF12">
    <property type="entry name" value="DNA MISMATCH REPAIR PROTEIN MLH1"/>
    <property type="match status" value="1"/>
</dbReference>
<comment type="caution">
    <text evidence="8">The sequence shown here is derived from an EMBL/GenBank/DDBJ whole genome shotgun (WGS) entry which is preliminary data.</text>
</comment>
<dbReference type="InterPro" id="IPR020667">
    <property type="entry name" value="DNA_mismatch_repair_MutL"/>
</dbReference>
<keyword evidence="4 5" id="KW-0234">DNA repair</keyword>
<keyword evidence="8" id="KW-0540">Nuclease</keyword>
<dbReference type="InterPro" id="IPR037198">
    <property type="entry name" value="MutL_C_sf"/>
</dbReference>
<dbReference type="InterPro" id="IPR042121">
    <property type="entry name" value="MutL_C_regsub"/>
</dbReference>
<dbReference type="InterPro" id="IPR036890">
    <property type="entry name" value="HATPase_C_sf"/>
</dbReference>
<dbReference type="Pfam" id="PF01119">
    <property type="entry name" value="DNA_mis_repair"/>
    <property type="match status" value="1"/>
</dbReference>
<keyword evidence="8" id="KW-0255">Endonuclease</keyword>
<dbReference type="HAMAP" id="MF_00149">
    <property type="entry name" value="DNA_mis_repair"/>
    <property type="match status" value="1"/>
</dbReference>
<protein>
    <recommendedName>
        <fullName evidence="2 5">DNA mismatch repair protein MutL</fullName>
    </recommendedName>
</protein>
<dbReference type="OrthoDB" id="9763467at2"/>
<evidence type="ECO:0000256" key="5">
    <source>
        <dbReference type="HAMAP-Rule" id="MF_00149"/>
    </source>
</evidence>
<dbReference type="EMBL" id="PUIV01000010">
    <property type="protein sequence ID" value="PWB94211.1"/>
    <property type="molecule type" value="Genomic_DNA"/>
</dbReference>
<dbReference type="GO" id="GO:0140664">
    <property type="term" value="F:ATP-dependent DNA damage sensor activity"/>
    <property type="evidence" value="ECO:0007669"/>
    <property type="project" value="InterPro"/>
</dbReference>
<proteinExistence type="inferred from homology"/>
<comment type="similarity">
    <text evidence="1 5">Belongs to the DNA mismatch repair MutL/HexB family.</text>
</comment>
<dbReference type="RefSeq" id="WP_108916908.1">
    <property type="nucleotide sequence ID" value="NZ_BGJY01000012.1"/>
</dbReference>
<dbReference type="InterPro" id="IPR002099">
    <property type="entry name" value="MutL/Mlh/PMS"/>
</dbReference>
<dbReference type="PROSITE" id="PS00058">
    <property type="entry name" value="DNA_MISMATCH_REPAIR_1"/>
    <property type="match status" value="1"/>
</dbReference>
<evidence type="ECO:0000256" key="1">
    <source>
        <dbReference type="ARBA" id="ARBA00006082"/>
    </source>
</evidence>
<dbReference type="Pfam" id="PF08676">
    <property type="entry name" value="MutL_C"/>
    <property type="match status" value="1"/>
</dbReference>
<dbReference type="Pfam" id="PF13589">
    <property type="entry name" value="HATPase_c_3"/>
    <property type="match status" value="1"/>
</dbReference>
<name>A0A2U1SRH2_METSR</name>
<dbReference type="InterPro" id="IPR020568">
    <property type="entry name" value="Ribosomal_Su5_D2-typ_SF"/>
</dbReference>
<feature type="domain" description="MutL C-terminal dimerisation" evidence="6">
    <location>
        <begin position="429"/>
        <end position="572"/>
    </location>
</feature>
<dbReference type="SUPFAM" id="SSF55874">
    <property type="entry name" value="ATPase domain of HSP90 chaperone/DNA topoisomerase II/histidine kinase"/>
    <property type="match status" value="1"/>
</dbReference>
<dbReference type="SMART" id="SM01340">
    <property type="entry name" value="DNA_mis_repair"/>
    <property type="match status" value="1"/>
</dbReference>
<dbReference type="InterPro" id="IPR042120">
    <property type="entry name" value="MutL_C_dimsub"/>
</dbReference>
<dbReference type="GO" id="GO:0016887">
    <property type="term" value="F:ATP hydrolysis activity"/>
    <property type="evidence" value="ECO:0007669"/>
    <property type="project" value="InterPro"/>
</dbReference>
<dbReference type="InterPro" id="IPR014790">
    <property type="entry name" value="MutL_C"/>
</dbReference>
<dbReference type="AlphaFoldDB" id="A0A2U1SRH2"/>
<dbReference type="GO" id="GO:0032300">
    <property type="term" value="C:mismatch repair complex"/>
    <property type="evidence" value="ECO:0007669"/>
    <property type="project" value="InterPro"/>
</dbReference>
<dbReference type="SUPFAM" id="SSF118116">
    <property type="entry name" value="DNA mismatch repair protein MutL"/>
    <property type="match status" value="1"/>
</dbReference>
<dbReference type="Gene3D" id="3.30.565.10">
    <property type="entry name" value="Histidine kinase-like ATPase, C-terminal domain"/>
    <property type="match status" value="1"/>
</dbReference>
<dbReference type="GO" id="GO:0030983">
    <property type="term" value="F:mismatched DNA binding"/>
    <property type="evidence" value="ECO:0007669"/>
    <property type="project" value="InterPro"/>
</dbReference>
<sequence length="615" mass="65389">MRVRRLDPILVDRIAAGEVIERPASAVKELVENALDAGASRIDVAIEAGGRRLIRVIDDGCGMSAEDLALAVERHATSKIPDGDLSAIATLGFRGEALPSIAAVADLTIDARAAGAEMGAQIRVEAGEKRGLKASNWPRGARVEARDLFAATPARLKFLKSERAETAAVVDVVKRLAMANPAVRFSFAADMGASFDYPACGASEEGRARRIGQALGTDFADNAIALRAEREGFRLEGLAGLPTFHRANALMQFVYVNGRPVRDRLFSGAIRAAYLDFLSHDRHPALALFLECDPHIVDVNVHPAKAEVRFSDPGRARGLVVGALKEALASALHRSADTPARAALEVLAERARTASGREWSPASGGGFSSFGGAPRNRPFDWDLRGSPSAPAGFAAAPQAAFDVGPPSADSRPAAAPPAAAAVETPLGAARAQLHETYIVAQTKDGLVIVDQHAAHERLVYEKLKAQREAEGVARQLLLVPRVVELDETRLDALLSAQEELAALGLALEPFGPGAALVRETPAALGDIDVGRLIEDIADLLAEEGDARGLTRRLDALLARVACHHSVRAGRRLTGEEMNALLREMERTPGAGQCNHGRPTYVELKLADIEKLFGRS</sequence>
<dbReference type="Gene3D" id="3.30.230.10">
    <property type="match status" value="1"/>
</dbReference>
<evidence type="ECO:0000259" key="6">
    <source>
        <dbReference type="SMART" id="SM00853"/>
    </source>
</evidence>
<evidence type="ECO:0000256" key="2">
    <source>
        <dbReference type="ARBA" id="ARBA00021975"/>
    </source>
</evidence>
<dbReference type="CDD" id="cd16926">
    <property type="entry name" value="HATPase_MutL-MLH-PMS-like"/>
    <property type="match status" value="1"/>
</dbReference>
<accession>A0A2U1SRH2</accession>
<dbReference type="PANTHER" id="PTHR10073">
    <property type="entry name" value="DNA MISMATCH REPAIR PROTEIN MLH, PMS, MUTL"/>
    <property type="match status" value="1"/>
</dbReference>